<protein>
    <submittedName>
        <fullName evidence="7">Inactive pancreatic lipase-related protein 1</fullName>
    </submittedName>
</protein>
<dbReference type="InterPro" id="IPR029058">
    <property type="entry name" value="AB_hydrolase_fold"/>
</dbReference>
<proteinExistence type="inferred from homology"/>
<dbReference type="GO" id="GO:0016298">
    <property type="term" value="F:lipase activity"/>
    <property type="evidence" value="ECO:0007669"/>
    <property type="project" value="InterPro"/>
</dbReference>
<organism evidence="7 8">
    <name type="scientific">Nephila pilipes</name>
    <name type="common">Giant wood spider</name>
    <name type="synonym">Nephila maculata</name>
    <dbReference type="NCBI Taxonomy" id="299642"/>
    <lineage>
        <taxon>Eukaryota</taxon>
        <taxon>Metazoa</taxon>
        <taxon>Ecdysozoa</taxon>
        <taxon>Arthropoda</taxon>
        <taxon>Chelicerata</taxon>
        <taxon>Arachnida</taxon>
        <taxon>Araneae</taxon>
        <taxon>Araneomorphae</taxon>
        <taxon>Entelegynae</taxon>
        <taxon>Araneoidea</taxon>
        <taxon>Nephilidae</taxon>
        <taxon>Nephila</taxon>
    </lineage>
</organism>
<dbReference type="InterPro" id="IPR033906">
    <property type="entry name" value="Lipase_N"/>
</dbReference>
<feature type="signal peptide" evidence="5">
    <location>
        <begin position="1"/>
        <end position="18"/>
    </location>
</feature>
<dbReference type="CDD" id="cd00707">
    <property type="entry name" value="Pancreat_lipase_like"/>
    <property type="match status" value="1"/>
</dbReference>
<evidence type="ECO:0000256" key="3">
    <source>
        <dbReference type="ARBA" id="ARBA00022525"/>
    </source>
</evidence>
<comment type="similarity">
    <text evidence="2 4">Belongs to the AB hydrolase superfamily. Lipase family.</text>
</comment>
<dbReference type="InterPro" id="IPR013818">
    <property type="entry name" value="Lipase"/>
</dbReference>
<dbReference type="Pfam" id="PF00151">
    <property type="entry name" value="Lipase"/>
    <property type="match status" value="1"/>
</dbReference>
<dbReference type="InterPro" id="IPR000734">
    <property type="entry name" value="TAG_lipase"/>
</dbReference>
<evidence type="ECO:0000256" key="1">
    <source>
        <dbReference type="ARBA" id="ARBA00004613"/>
    </source>
</evidence>
<keyword evidence="5" id="KW-0732">Signal</keyword>
<dbReference type="GO" id="GO:0016042">
    <property type="term" value="P:lipid catabolic process"/>
    <property type="evidence" value="ECO:0007669"/>
    <property type="project" value="TreeGrafter"/>
</dbReference>
<feature type="domain" description="Lipase" evidence="6">
    <location>
        <begin position="43"/>
        <end position="364"/>
    </location>
</feature>
<dbReference type="EMBL" id="BMAW01038574">
    <property type="protein sequence ID" value="GFU52618.1"/>
    <property type="molecule type" value="Genomic_DNA"/>
</dbReference>
<keyword evidence="3" id="KW-0964">Secreted</keyword>
<dbReference type="Gene3D" id="3.40.50.1820">
    <property type="entry name" value="alpha/beta hydrolase"/>
    <property type="match status" value="1"/>
</dbReference>
<evidence type="ECO:0000259" key="6">
    <source>
        <dbReference type="Pfam" id="PF00151"/>
    </source>
</evidence>
<reference evidence="7" key="1">
    <citation type="submission" date="2020-08" db="EMBL/GenBank/DDBJ databases">
        <title>Multicomponent nature underlies the extraordinary mechanical properties of spider dragline silk.</title>
        <authorList>
            <person name="Kono N."/>
            <person name="Nakamura H."/>
            <person name="Mori M."/>
            <person name="Yoshida Y."/>
            <person name="Ohtoshi R."/>
            <person name="Malay A.D."/>
            <person name="Moran D.A.P."/>
            <person name="Tomita M."/>
            <person name="Numata K."/>
            <person name="Arakawa K."/>
        </authorList>
    </citation>
    <scope>NUCLEOTIDE SEQUENCE</scope>
</reference>
<evidence type="ECO:0000313" key="8">
    <source>
        <dbReference type="Proteomes" id="UP000887013"/>
    </source>
</evidence>
<comment type="subcellular location">
    <subcellularLocation>
        <location evidence="1">Secreted</location>
    </subcellularLocation>
</comment>
<dbReference type="PRINTS" id="PR00821">
    <property type="entry name" value="TAGLIPASE"/>
</dbReference>
<accession>A0A8X6UUN2</accession>
<dbReference type="GO" id="GO:0005615">
    <property type="term" value="C:extracellular space"/>
    <property type="evidence" value="ECO:0007669"/>
    <property type="project" value="TreeGrafter"/>
</dbReference>
<evidence type="ECO:0000313" key="7">
    <source>
        <dbReference type="EMBL" id="GFU52618.1"/>
    </source>
</evidence>
<dbReference type="PANTHER" id="PTHR11610">
    <property type="entry name" value="LIPASE"/>
    <property type="match status" value="1"/>
</dbReference>
<sequence>MRLISFFVAVSVFGKAFSEEKVSDSAIPGELLQNVRGVFQNKCIEDLGCFYTGPPFYDPVHRPLSLPPFDGIETKFILYSPPNWNKGYPLKTTEESVVNSNFLNGLSTKILIHPYIQKLIFAFTLQRIKKELLKTGLHNVIMVDWSKYNQPPYPQAVANGRVVGAQTAKLIKLLIKYRGVTAKSFHVIGHSLGGQICGWVGERIPNLGRITGLDPAGPYFHNGEKEIRLDPTDAAFVDVIHTNGGNNVLEGLGIDEPVGDMDFYVNGGKRQPGCRIQNNGTSKVSNQVESIFMNACNHLRVVSLFLDSINTCTFKAVRCENYESFQSGECNRNNSMISEMGYKAQKIANFISKFYVNTNDKSPFCNK</sequence>
<feature type="chain" id="PRO_5036467569" evidence="5">
    <location>
        <begin position="19"/>
        <end position="367"/>
    </location>
</feature>
<dbReference type="AlphaFoldDB" id="A0A8X6UUN2"/>
<dbReference type="Proteomes" id="UP000887013">
    <property type="component" value="Unassembled WGS sequence"/>
</dbReference>
<dbReference type="SUPFAM" id="SSF53474">
    <property type="entry name" value="alpha/beta-Hydrolases"/>
    <property type="match status" value="1"/>
</dbReference>
<evidence type="ECO:0000256" key="5">
    <source>
        <dbReference type="SAM" id="SignalP"/>
    </source>
</evidence>
<keyword evidence="8" id="KW-1185">Reference proteome</keyword>
<evidence type="ECO:0000256" key="4">
    <source>
        <dbReference type="RuleBase" id="RU004262"/>
    </source>
</evidence>
<comment type="caution">
    <text evidence="7">The sequence shown here is derived from an EMBL/GenBank/DDBJ whole genome shotgun (WGS) entry which is preliminary data.</text>
</comment>
<dbReference type="OrthoDB" id="199913at2759"/>
<name>A0A8X6UUN2_NEPPI</name>
<gene>
    <name evidence="7" type="primary">Pnliprp1</name>
    <name evidence="7" type="ORF">NPIL_36301</name>
</gene>
<evidence type="ECO:0000256" key="2">
    <source>
        <dbReference type="ARBA" id="ARBA00010701"/>
    </source>
</evidence>